<accession>E2AQL8</accession>
<feature type="compositionally biased region" description="Basic and acidic residues" evidence="2">
    <location>
        <begin position="357"/>
        <end position="394"/>
    </location>
</feature>
<dbReference type="FunCoup" id="E2AQL8">
    <property type="interactions" value="9"/>
</dbReference>
<dbReference type="AlphaFoldDB" id="E2AQL8"/>
<feature type="domain" description="Arrestin C-terminal-like" evidence="3">
    <location>
        <begin position="162"/>
        <end position="320"/>
    </location>
</feature>
<dbReference type="PANTHER" id="PTHR11792">
    <property type="entry name" value="ARRESTIN"/>
    <property type="match status" value="1"/>
</dbReference>
<dbReference type="OrthoDB" id="6500995at2759"/>
<proteinExistence type="inferred from homology"/>
<evidence type="ECO:0000256" key="2">
    <source>
        <dbReference type="SAM" id="MobiDB-lite"/>
    </source>
</evidence>
<dbReference type="SUPFAM" id="SSF81296">
    <property type="entry name" value="E set domains"/>
    <property type="match status" value="2"/>
</dbReference>
<dbReference type="GO" id="GO:0001664">
    <property type="term" value="F:G protein-coupled receptor binding"/>
    <property type="evidence" value="ECO:0007669"/>
    <property type="project" value="TreeGrafter"/>
</dbReference>
<dbReference type="GO" id="GO:0002031">
    <property type="term" value="P:G protein-coupled receptor internalization"/>
    <property type="evidence" value="ECO:0007669"/>
    <property type="project" value="TreeGrafter"/>
</dbReference>
<reference evidence="4 5" key="1">
    <citation type="journal article" date="2010" name="Science">
        <title>Genomic comparison of the ants Camponotus floridanus and Harpegnathos saltator.</title>
        <authorList>
            <person name="Bonasio R."/>
            <person name="Zhang G."/>
            <person name="Ye C."/>
            <person name="Mutti N.S."/>
            <person name="Fang X."/>
            <person name="Qin N."/>
            <person name="Donahue G."/>
            <person name="Yang P."/>
            <person name="Li Q."/>
            <person name="Li C."/>
            <person name="Zhang P."/>
            <person name="Huang Z."/>
            <person name="Berger S.L."/>
            <person name="Reinberg D."/>
            <person name="Wang J."/>
            <person name="Liebig J."/>
        </authorList>
    </citation>
    <scope>NUCLEOTIDE SEQUENCE [LARGE SCALE GENOMIC DNA]</scope>
    <source>
        <strain evidence="5">C129</strain>
    </source>
</reference>
<sequence length="394" mass="43461">MGLKFCNEAVMCLAQLYPPYVGSDQESITPLQEALVKRLGPNAHAFTMEITSLAPPSVQLVPAKEYNGAPIGTSYDVKAYIAERADEKLHRKTTVKMGIRVIQRIAKPALPSTTMYSVPLTQVPSIGSKIQGTRVEFAENEIIEDDENIGPRAAVEKPFLLSDGRIGLEARLDHAIYAHGDSITVHINISNNSSKSVRRIKVFVVQHVDVCMFSNGKFKNVVALVSSQEGCPIGPGSTLKKSYTLRPIKGSTKNWIALEDSYTKTGATLASTVLCPGNGTDDRNVFAIYVSYYVKVKLLISAMGGEVSLKLPFVLMHSNTDPDLVGFPSPIREPPKQFEKNINEITERKQTGNKQDSNNHRTKENKLEVIKEQEKESRVTDVDLIEHCEESDST</sequence>
<dbReference type="SMART" id="SM01017">
    <property type="entry name" value="Arrestin_C"/>
    <property type="match status" value="1"/>
</dbReference>
<dbReference type="STRING" id="104421.E2AQL8"/>
<dbReference type="InterPro" id="IPR000698">
    <property type="entry name" value="Arrestin"/>
</dbReference>
<evidence type="ECO:0000256" key="1">
    <source>
        <dbReference type="ARBA" id="ARBA00005298"/>
    </source>
</evidence>
<dbReference type="InParanoid" id="E2AQL8"/>
<gene>
    <name evidence="4" type="ORF">EAG_08939</name>
</gene>
<dbReference type="Gene3D" id="2.60.40.640">
    <property type="match status" value="1"/>
</dbReference>
<dbReference type="PANTHER" id="PTHR11792:SF18">
    <property type="entry name" value="FI20035P1"/>
    <property type="match status" value="1"/>
</dbReference>
<dbReference type="InterPro" id="IPR014752">
    <property type="entry name" value="Arrestin-like_C"/>
</dbReference>
<evidence type="ECO:0000313" key="4">
    <source>
        <dbReference type="EMBL" id="EFN64286.1"/>
    </source>
</evidence>
<dbReference type="GO" id="GO:0007165">
    <property type="term" value="P:signal transduction"/>
    <property type="evidence" value="ECO:0007669"/>
    <property type="project" value="InterPro"/>
</dbReference>
<evidence type="ECO:0000313" key="5">
    <source>
        <dbReference type="Proteomes" id="UP000000311"/>
    </source>
</evidence>
<protein>
    <submittedName>
        <fullName evidence="4">Phosrestin-2</fullName>
    </submittedName>
</protein>
<dbReference type="InterPro" id="IPR014756">
    <property type="entry name" value="Ig_E-set"/>
</dbReference>
<comment type="similarity">
    <text evidence="1">Belongs to the arrestin family.</text>
</comment>
<dbReference type="InterPro" id="IPR014753">
    <property type="entry name" value="Arrestin_N"/>
</dbReference>
<name>E2AQL8_CAMFO</name>
<dbReference type="InterPro" id="IPR011022">
    <property type="entry name" value="Arrestin_C-like"/>
</dbReference>
<dbReference type="Proteomes" id="UP000000311">
    <property type="component" value="Unassembled WGS sequence"/>
</dbReference>
<keyword evidence="5" id="KW-1185">Reference proteome</keyword>
<evidence type="ECO:0000259" key="3">
    <source>
        <dbReference type="SMART" id="SM01017"/>
    </source>
</evidence>
<dbReference type="GO" id="GO:0005737">
    <property type="term" value="C:cytoplasm"/>
    <property type="evidence" value="ECO:0007669"/>
    <property type="project" value="TreeGrafter"/>
</dbReference>
<organism evidence="5">
    <name type="scientific">Camponotus floridanus</name>
    <name type="common">Florida carpenter ant</name>
    <dbReference type="NCBI Taxonomy" id="104421"/>
    <lineage>
        <taxon>Eukaryota</taxon>
        <taxon>Metazoa</taxon>
        <taxon>Ecdysozoa</taxon>
        <taxon>Arthropoda</taxon>
        <taxon>Hexapoda</taxon>
        <taxon>Insecta</taxon>
        <taxon>Pterygota</taxon>
        <taxon>Neoptera</taxon>
        <taxon>Endopterygota</taxon>
        <taxon>Hymenoptera</taxon>
        <taxon>Apocrita</taxon>
        <taxon>Aculeata</taxon>
        <taxon>Formicoidea</taxon>
        <taxon>Formicidae</taxon>
        <taxon>Formicinae</taxon>
        <taxon>Camponotus</taxon>
    </lineage>
</organism>
<dbReference type="EMBL" id="GL441777">
    <property type="protein sequence ID" value="EFN64286.1"/>
    <property type="molecule type" value="Genomic_DNA"/>
</dbReference>
<dbReference type="Gene3D" id="2.60.40.840">
    <property type="match status" value="1"/>
</dbReference>
<dbReference type="OMA" id="NAHAFTM"/>
<dbReference type="Pfam" id="PF02752">
    <property type="entry name" value="Arrestin_C"/>
    <property type="match status" value="1"/>
</dbReference>
<feature type="region of interest" description="Disordered" evidence="2">
    <location>
        <begin position="346"/>
        <end position="394"/>
    </location>
</feature>